<name>C0EFD6_9FIRM</name>
<comment type="subunit">
    <text evidence="2 6">Heterotrimer of A, B and C subunits.</text>
</comment>
<dbReference type="GO" id="GO:0006450">
    <property type="term" value="P:regulation of translational fidelity"/>
    <property type="evidence" value="ECO:0007669"/>
    <property type="project" value="InterPro"/>
</dbReference>
<reference evidence="7 8" key="1">
    <citation type="submission" date="2009-01" db="EMBL/GenBank/DDBJ databases">
        <authorList>
            <person name="Fulton L."/>
            <person name="Clifton S."/>
            <person name="Fulton B."/>
            <person name="Xu J."/>
            <person name="Minx P."/>
            <person name="Pepin K.H."/>
            <person name="Johnson M."/>
            <person name="Bhonagiri V."/>
            <person name="Nash W.E."/>
            <person name="Mardis E.R."/>
            <person name="Wilson R.K."/>
        </authorList>
    </citation>
    <scope>NUCLEOTIDE SEQUENCE [LARGE SCALE GENOMIC DNA]</scope>
    <source>
        <strain evidence="7 8">DSM 5476</strain>
    </source>
</reference>
<dbReference type="STRING" id="537013.CLOSTMETH_02578"/>
<accession>C0EFD6</accession>
<reference evidence="7 8" key="2">
    <citation type="submission" date="2009-02" db="EMBL/GenBank/DDBJ databases">
        <title>Draft genome sequence of Clostridium methylpentosum (DSM 5476).</title>
        <authorList>
            <person name="Sudarsanam P."/>
            <person name="Ley R."/>
            <person name="Guruge J."/>
            <person name="Turnbaugh P.J."/>
            <person name="Mahowald M."/>
            <person name="Liep D."/>
            <person name="Gordon J."/>
        </authorList>
    </citation>
    <scope>NUCLEOTIDE SEQUENCE [LARGE SCALE GENOMIC DNA]</scope>
    <source>
        <strain evidence="7 8">DSM 5476</strain>
    </source>
</reference>
<comment type="caution">
    <text evidence="7">The sequence shown here is derived from an EMBL/GenBank/DDBJ whole genome shotgun (WGS) entry which is preliminary data.</text>
</comment>
<keyword evidence="6" id="KW-0648">Protein biosynthesis</keyword>
<dbReference type="GO" id="GO:0050567">
    <property type="term" value="F:glutaminyl-tRNA synthase (glutamine-hydrolyzing) activity"/>
    <property type="evidence" value="ECO:0007669"/>
    <property type="project" value="UniProtKB-UniRule"/>
</dbReference>
<keyword evidence="8" id="KW-1185">Reference proteome</keyword>
<protein>
    <recommendedName>
        <fullName evidence="6">Aspartyl/glutamyl-tRNA(Asn/Gln) amidotransferase subunit C</fullName>
        <shortName evidence="6">Asp/Glu-ADT subunit C</shortName>
        <ecNumber evidence="6">6.3.5.-</ecNumber>
    </recommendedName>
</protein>
<dbReference type="GO" id="GO:0006412">
    <property type="term" value="P:translation"/>
    <property type="evidence" value="ECO:0007669"/>
    <property type="project" value="UniProtKB-UniRule"/>
</dbReference>
<comment type="catalytic activity">
    <reaction evidence="4 6">
        <text>L-aspartyl-tRNA(Asn) + L-glutamine + ATP + H2O = L-asparaginyl-tRNA(Asn) + L-glutamate + ADP + phosphate + 2 H(+)</text>
        <dbReference type="Rhea" id="RHEA:14513"/>
        <dbReference type="Rhea" id="RHEA-COMP:9674"/>
        <dbReference type="Rhea" id="RHEA-COMP:9677"/>
        <dbReference type="ChEBI" id="CHEBI:15377"/>
        <dbReference type="ChEBI" id="CHEBI:15378"/>
        <dbReference type="ChEBI" id="CHEBI:29985"/>
        <dbReference type="ChEBI" id="CHEBI:30616"/>
        <dbReference type="ChEBI" id="CHEBI:43474"/>
        <dbReference type="ChEBI" id="CHEBI:58359"/>
        <dbReference type="ChEBI" id="CHEBI:78515"/>
        <dbReference type="ChEBI" id="CHEBI:78516"/>
        <dbReference type="ChEBI" id="CHEBI:456216"/>
    </reaction>
</comment>
<evidence type="ECO:0000256" key="4">
    <source>
        <dbReference type="ARBA" id="ARBA00047380"/>
    </source>
</evidence>
<evidence type="ECO:0000313" key="8">
    <source>
        <dbReference type="Proteomes" id="UP000003340"/>
    </source>
</evidence>
<dbReference type="EC" id="6.3.5.-" evidence="6"/>
<evidence type="ECO:0000256" key="1">
    <source>
        <dbReference type="ARBA" id="ARBA00010757"/>
    </source>
</evidence>
<comment type="function">
    <text evidence="3 6">Allows the formation of correctly charged Asn-tRNA(Asn) or Gln-tRNA(Gln) through the transamidation of misacylated Asp-tRNA(Asn) or Glu-tRNA(Gln) in organisms which lack either or both of asparaginyl-tRNA or glutaminyl-tRNA synthetases. The reaction takes place in the presence of glutamine and ATP through an activated phospho-Asp-tRNA(Asn) or phospho-Glu-tRNA(Gln).</text>
</comment>
<keyword evidence="7" id="KW-0808">Transferase</keyword>
<evidence type="ECO:0000256" key="5">
    <source>
        <dbReference type="ARBA" id="ARBA00047913"/>
    </source>
</evidence>
<dbReference type="NCBIfam" id="TIGR00135">
    <property type="entry name" value="gatC"/>
    <property type="match status" value="1"/>
</dbReference>
<gene>
    <name evidence="6 7" type="primary">gatC</name>
    <name evidence="7" type="ORF">CLOSTMETH_02578</name>
</gene>
<comment type="similarity">
    <text evidence="1 6">Belongs to the GatC family.</text>
</comment>
<dbReference type="GO" id="GO:0050566">
    <property type="term" value="F:asparaginyl-tRNA synthase (glutamine-hydrolyzing) activity"/>
    <property type="evidence" value="ECO:0007669"/>
    <property type="project" value="RHEA"/>
</dbReference>
<dbReference type="HOGENOM" id="CLU_105899_2_1_9"/>
<dbReference type="InterPro" id="IPR003837">
    <property type="entry name" value="GatC"/>
</dbReference>
<dbReference type="AlphaFoldDB" id="C0EFD6"/>
<dbReference type="Gene3D" id="1.10.20.60">
    <property type="entry name" value="Glu-tRNAGln amidotransferase C subunit, N-terminal domain"/>
    <property type="match status" value="1"/>
</dbReference>
<evidence type="ECO:0000256" key="6">
    <source>
        <dbReference type="HAMAP-Rule" id="MF_00122"/>
    </source>
</evidence>
<sequence length="89" mass="10135">MEIDIRHIAKLARLKITDEELPRFEKEMADIVGMVENLPDLPDSGALIDPDHPMTMRQDKAENTFRRDELLKNAPQVQAGCVVVPRIVE</sequence>
<comment type="catalytic activity">
    <reaction evidence="5 6">
        <text>L-glutamyl-tRNA(Gln) + L-glutamine + ATP + H2O = L-glutaminyl-tRNA(Gln) + L-glutamate + ADP + phosphate + H(+)</text>
        <dbReference type="Rhea" id="RHEA:17521"/>
        <dbReference type="Rhea" id="RHEA-COMP:9681"/>
        <dbReference type="Rhea" id="RHEA-COMP:9684"/>
        <dbReference type="ChEBI" id="CHEBI:15377"/>
        <dbReference type="ChEBI" id="CHEBI:15378"/>
        <dbReference type="ChEBI" id="CHEBI:29985"/>
        <dbReference type="ChEBI" id="CHEBI:30616"/>
        <dbReference type="ChEBI" id="CHEBI:43474"/>
        <dbReference type="ChEBI" id="CHEBI:58359"/>
        <dbReference type="ChEBI" id="CHEBI:78520"/>
        <dbReference type="ChEBI" id="CHEBI:78521"/>
        <dbReference type="ChEBI" id="CHEBI:456216"/>
    </reaction>
</comment>
<dbReference type="eggNOG" id="COG0721">
    <property type="taxonomic scope" value="Bacteria"/>
</dbReference>
<dbReference type="GO" id="GO:0016740">
    <property type="term" value="F:transferase activity"/>
    <property type="evidence" value="ECO:0007669"/>
    <property type="project" value="UniProtKB-KW"/>
</dbReference>
<keyword evidence="6" id="KW-0067">ATP-binding</keyword>
<evidence type="ECO:0000313" key="7">
    <source>
        <dbReference type="EMBL" id="EEG29831.1"/>
    </source>
</evidence>
<organism evidence="7 8">
    <name type="scientific">[Clostridium] methylpentosum DSM 5476</name>
    <dbReference type="NCBI Taxonomy" id="537013"/>
    <lineage>
        <taxon>Bacteria</taxon>
        <taxon>Bacillati</taxon>
        <taxon>Bacillota</taxon>
        <taxon>Clostridia</taxon>
        <taxon>Eubacteriales</taxon>
        <taxon>Oscillospiraceae</taxon>
        <taxon>Oscillospiraceae incertae sedis</taxon>
    </lineage>
</organism>
<proteinExistence type="inferred from homology"/>
<dbReference type="EMBL" id="ACEC01000088">
    <property type="protein sequence ID" value="EEG29831.1"/>
    <property type="molecule type" value="Genomic_DNA"/>
</dbReference>
<keyword evidence="6" id="KW-0547">Nucleotide-binding</keyword>
<dbReference type="HAMAP" id="MF_00122">
    <property type="entry name" value="GatC"/>
    <property type="match status" value="1"/>
</dbReference>
<dbReference type="Pfam" id="PF02686">
    <property type="entry name" value="GatC"/>
    <property type="match status" value="1"/>
</dbReference>
<keyword evidence="6 7" id="KW-0436">Ligase</keyword>
<dbReference type="Proteomes" id="UP000003340">
    <property type="component" value="Unassembled WGS sequence"/>
</dbReference>
<dbReference type="GO" id="GO:0005524">
    <property type="term" value="F:ATP binding"/>
    <property type="evidence" value="ECO:0007669"/>
    <property type="project" value="UniProtKB-KW"/>
</dbReference>
<evidence type="ECO:0000256" key="2">
    <source>
        <dbReference type="ARBA" id="ARBA00011123"/>
    </source>
</evidence>
<dbReference type="SUPFAM" id="SSF141000">
    <property type="entry name" value="Glu-tRNAGln amidotransferase C subunit"/>
    <property type="match status" value="1"/>
</dbReference>
<evidence type="ECO:0000256" key="3">
    <source>
        <dbReference type="ARBA" id="ARBA00024799"/>
    </source>
</evidence>
<dbReference type="InterPro" id="IPR036113">
    <property type="entry name" value="Asp/Glu-ADT_sf_sub_c"/>
</dbReference>